<protein>
    <submittedName>
        <fullName evidence="1">Uncharacterized protein</fullName>
    </submittedName>
</protein>
<sequence length="154" mass="16168">MRTPVSLDAVRETVGVTQESHIVPCLATIVLVCQVALWGARTSKHHLATAARHQRHQALRYRRLARDAAAATAATAEAAEAIAASNATVGMLEDVTGHLRTLVDNVTEDLEIGQGFPAAARALGDAVVALGMAMGDKEGTRRLAQALEALPGDE</sequence>
<accession>A0AAN7MHD7</accession>
<evidence type="ECO:0000313" key="2">
    <source>
        <dbReference type="Proteomes" id="UP001333110"/>
    </source>
</evidence>
<dbReference type="Proteomes" id="UP001333110">
    <property type="component" value="Unassembled WGS sequence"/>
</dbReference>
<organism evidence="1 2">
    <name type="scientific">Mycteria americana</name>
    <name type="common">Wood stork</name>
    <dbReference type="NCBI Taxonomy" id="33587"/>
    <lineage>
        <taxon>Eukaryota</taxon>
        <taxon>Metazoa</taxon>
        <taxon>Chordata</taxon>
        <taxon>Craniata</taxon>
        <taxon>Vertebrata</taxon>
        <taxon>Euteleostomi</taxon>
        <taxon>Archelosauria</taxon>
        <taxon>Archosauria</taxon>
        <taxon>Dinosauria</taxon>
        <taxon>Saurischia</taxon>
        <taxon>Theropoda</taxon>
        <taxon>Coelurosauria</taxon>
        <taxon>Aves</taxon>
        <taxon>Neognathae</taxon>
        <taxon>Neoaves</taxon>
        <taxon>Aequornithes</taxon>
        <taxon>Ciconiiformes</taxon>
        <taxon>Ciconiidae</taxon>
        <taxon>Mycteria</taxon>
    </lineage>
</organism>
<proteinExistence type="predicted"/>
<dbReference type="EMBL" id="JAUNZN010000086">
    <property type="protein sequence ID" value="KAK4805454.1"/>
    <property type="molecule type" value="Genomic_DNA"/>
</dbReference>
<evidence type="ECO:0000313" key="1">
    <source>
        <dbReference type="EMBL" id="KAK4805454.1"/>
    </source>
</evidence>
<name>A0AAN7MHD7_MYCAM</name>
<dbReference type="AlphaFoldDB" id="A0AAN7MHD7"/>
<reference evidence="1 2" key="1">
    <citation type="journal article" date="2023" name="J. Hered.">
        <title>Chromosome-level genome of the wood stork (Mycteria americana) provides insight into avian chromosome evolution.</title>
        <authorList>
            <person name="Flamio R. Jr."/>
            <person name="Ramstad K.M."/>
        </authorList>
    </citation>
    <scope>NUCLEOTIDE SEQUENCE [LARGE SCALE GENOMIC DNA]</scope>
    <source>
        <strain evidence="1">JAX WOST 10</strain>
    </source>
</reference>
<gene>
    <name evidence="1" type="ORF">QYF61_000589</name>
</gene>
<comment type="caution">
    <text evidence="1">The sequence shown here is derived from an EMBL/GenBank/DDBJ whole genome shotgun (WGS) entry which is preliminary data.</text>
</comment>
<keyword evidence="2" id="KW-1185">Reference proteome</keyword>